<keyword evidence="1" id="KW-0677">Repeat</keyword>
<keyword evidence="2" id="KW-0472">Membrane</keyword>
<dbReference type="EMBL" id="JARBDR010000918">
    <property type="protein sequence ID" value="KAJ8301148.1"/>
    <property type="molecule type" value="Genomic_DNA"/>
</dbReference>
<evidence type="ECO:0000259" key="3">
    <source>
        <dbReference type="Pfam" id="PF24883"/>
    </source>
</evidence>
<dbReference type="Pfam" id="PF24883">
    <property type="entry name" value="NPHP3_N"/>
    <property type="match status" value="1"/>
</dbReference>
<organism evidence="4 5">
    <name type="scientific">Tegillarca granosa</name>
    <name type="common">Malaysian cockle</name>
    <name type="synonym">Anadara granosa</name>
    <dbReference type="NCBI Taxonomy" id="220873"/>
    <lineage>
        <taxon>Eukaryota</taxon>
        <taxon>Metazoa</taxon>
        <taxon>Spiralia</taxon>
        <taxon>Lophotrochozoa</taxon>
        <taxon>Mollusca</taxon>
        <taxon>Bivalvia</taxon>
        <taxon>Autobranchia</taxon>
        <taxon>Pteriomorphia</taxon>
        <taxon>Arcoida</taxon>
        <taxon>Arcoidea</taxon>
        <taxon>Arcidae</taxon>
        <taxon>Tegillarca</taxon>
    </lineage>
</organism>
<dbReference type="PANTHER" id="PTHR19860">
    <property type="entry name" value="DDB1- AND CUL4-ASSOCIATED FACTOR 12-RELATED"/>
    <property type="match status" value="1"/>
</dbReference>
<evidence type="ECO:0000313" key="4">
    <source>
        <dbReference type="EMBL" id="KAJ8301148.1"/>
    </source>
</evidence>
<dbReference type="InterPro" id="IPR051191">
    <property type="entry name" value="DCAF12"/>
</dbReference>
<evidence type="ECO:0000313" key="5">
    <source>
        <dbReference type="Proteomes" id="UP001217089"/>
    </source>
</evidence>
<dbReference type="Proteomes" id="UP001217089">
    <property type="component" value="Unassembled WGS sequence"/>
</dbReference>
<keyword evidence="2" id="KW-0812">Transmembrane</keyword>
<dbReference type="InterPro" id="IPR011990">
    <property type="entry name" value="TPR-like_helical_dom_sf"/>
</dbReference>
<dbReference type="InterPro" id="IPR056884">
    <property type="entry name" value="NPHP3-like_N"/>
</dbReference>
<dbReference type="InterPro" id="IPR027417">
    <property type="entry name" value="P-loop_NTPase"/>
</dbReference>
<dbReference type="Gene3D" id="1.25.40.10">
    <property type="entry name" value="Tetratricopeptide repeat domain"/>
    <property type="match status" value="1"/>
</dbReference>
<sequence length="1198" mass="139079">MVQQGFFLDDDEEMAPQEPANQKYSLRKQIVPYICSTQEDFKEERDFLLKNIFPQIDQICRNRGASFSPVDIRWSDTDDSVSNGHLLKLNLDYICKCSPFFICLLGETYGPYRPVDSPPFPRRIPKSPEEIDEVESWIDRNYFIAASAGYNWILKEAHQNNSIPELEIIQAAFFNDNKHCHFYFRQPEHLDHKYGHLSKDERDCLSVVHKPDSEYADLNIRDLKQRIVKKGLPVKYFKTFEELGNHVLKDWTAIIETLYPPLTFDSKILGSEEYQEWIANETFADFRRQLFIKSPEYNSLMNEITDFANSISEDAFLEEEEQLSIYRSYSVTSSLRKKKQADAKYKSMLLLQGDRGCGKSTLIANWLHRFMIDFPNVKVIYQYIGSSAKSRDIAIFMRRCIEELRTEYLRPDSEIDGPTLLDDNVPWTFHDVAQAFVAALSLGPCVLVMDGLDEIASSLGITSREIKNFSWLPFPLPSQCRLICTTCRSDLSYFSLSKRTDVRSQTIPLFDSLKIRLNFLEDYMQQYYDHLKHLPGYEKQITDIKLTTRPLFLSTLATEMQTFEIYTNLEKYLDDTYDHCSSFRDLCVRCFNRWTREHSWQKECLFLDSTDEEPELEFEGWVPDVLRLLAVARTGLTQTDLFGLLEQLGYTGRKVLTSFKWLQFKSCIGNLIYEKPDGLIQFSHHHIRETVEYILLHTLKPGATDVMTRTDPEKAWKEQKKKYHCAMAKYFMQQPFSQRIMEELPWQLMMAGDVDSLVKVLTDPIVIEKMLDNKKLNPSNKLELAYYWSLLKNLDVSAAAEYQKLLMKIGVINTMYPDEKPTHSEELPTDRDSVMDDLPLSVITGTDGKCTPPLFTPVSIPTINSPPPTDREQLSVIEESMSTTDSDTDYKAEIKREMDRKFESTPKTSSVKGEVIDTIFLTEAKAKHDAIETEHDDKDGTKGGNLSYITKLTWLISDLLKDLGYIYVTERILLALNSKLDKSYPLPLETQLIHAKIQERLGMYETDKQRSERWYRKSLRTVMNISDLEEDDPFYMDLQNIKGLDCSQECGNLPLRATILFNIGLLRAKQEDFLLSETNLRQALNMRELWYGKSHPLVSEVLFVLAGIMGNPRNRKGTVKIQEECRGKDDITVANTLFELGKLLQDEISFQAKCEAVRLLRRALDIKTSKLVLNIISYNIIYHIIYYSIYYIILYRIL</sequence>
<accession>A0ABQ9E6X1</accession>
<dbReference type="SUPFAM" id="SSF52540">
    <property type="entry name" value="P-loop containing nucleoside triphosphate hydrolases"/>
    <property type="match status" value="1"/>
</dbReference>
<feature type="domain" description="Nephrocystin 3-like N-terminal" evidence="3">
    <location>
        <begin position="342"/>
        <end position="464"/>
    </location>
</feature>
<feature type="transmembrane region" description="Helical" evidence="2">
    <location>
        <begin position="1171"/>
        <end position="1193"/>
    </location>
</feature>
<dbReference type="PANTHER" id="PTHR19860:SF18">
    <property type="entry name" value="DUF4062 DOMAIN-CONTAINING PROTEIN"/>
    <property type="match status" value="1"/>
</dbReference>
<keyword evidence="5" id="KW-1185">Reference proteome</keyword>
<keyword evidence="2" id="KW-1133">Transmembrane helix</keyword>
<protein>
    <recommendedName>
        <fullName evidence="3">Nephrocystin 3-like N-terminal domain-containing protein</fullName>
    </recommendedName>
</protein>
<comment type="caution">
    <text evidence="4">The sequence shown here is derived from an EMBL/GenBank/DDBJ whole genome shotgun (WGS) entry which is preliminary data.</text>
</comment>
<evidence type="ECO:0000256" key="2">
    <source>
        <dbReference type="SAM" id="Phobius"/>
    </source>
</evidence>
<name>A0ABQ9E6X1_TEGGR</name>
<gene>
    <name evidence="4" type="ORF">KUTeg_020135</name>
</gene>
<reference evidence="4 5" key="1">
    <citation type="submission" date="2022-12" db="EMBL/GenBank/DDBJ databases">
        <title>Chromosome-level genome of Tegillarca granosa.</title>
        <authorList>
            <person name="Kim J."/>
        </authorList>
    </citation>
    <scope>NUCLEOTIDE SEQUENCE [LARGE SCALE GENOMIC DNA]</scope>
    <source>
        <strain evidence="4">Teg-2019</strain>
        <tissue evidence="4">Adductor muscle</tissue>
    </source>
</reference>
<dbReference type="Gene3D" id="3.40.50.300">
    <property type="entry name" value="P-loop containing nucleotide triphosphate hydrolases"/>
    <property type="match status" value="1"/>
</dbReference>
<proteinExistence type="predicted"/>
<evidence type="ECO:0000256" key="1">
    <source>
        <dbReference type="ARBA" id="ARBA00022737"/>
    </source>
</evidence>